<evidence type="ECO:0000313" key="3">
    <source>
        <dbReference type="Proteomes" id="UP000092321"/>
    </source>
</evidence>
<comment type="caution">
    <text evidence="2">The sequence shown here is derived from an EMBL/GenBank/DDBJ whole genome shotgun (WGS) entry which is preliminary data.</text>
</comment>
<organism evidence="2 3">
    <name type="scientific">Hanseniaspora valbyensis NRRL Y-1626</name>
    <dbReference type="NCBI Taxonomy" id="766949"/>
    <lineage>
        <taxon>Eukaryota</taxon>
        <taxon>Fungi</taxon>
        <taxon>Dikarya</taxon>
        <taxon>Ascomycota</taxon>
        <taxon>Saccharomycotina</taxon>
        <taxon>Saccharomycetes</taxon>
        <taxon>Saccharomycodales</taxon>
        <taxon>Saccharomycodaceae</taxon>
        <taxon>Hanseniaspora</taxon>
    </lineage>
</organism>
<evidence type="ECO:0000313" key="2">
    <source>
        <dbReference type="EMBL" id="OBA26756.1"/>
    </source>
</evidence>
<feature type="signal peptide" evidence="1">
    <location>
        <begin position="1"/>
        <end position="21"/>
    </location>
</feature>
<reference evidence="3" key="1">
    <citation type="journal article" date="2016" name="Proc. Natl. Acad. Sci. U.S.A.">
        <title>Comparative genomics of biotechnologically important yeasts.</title>
        <authorList>
            <person name="Riley R."/>
            <person name="Haridas S."/>
            <person name="Wolfe K.H."/>
            <person name="Lopes M.R."/>
            <person name="Hittinger C.T."/>
            <person name="Goeker M."/>
            <person name="Salamov A.A."/>
            <person name="Wisecaver J.H."/>
            <person name="Long T.M."/>
            <person name="Calvey C.H."/>
            <person name="Aerts A.L."/>
            <person name="Barry K.W."/>
            <person name="Choi C."/>
            <person name="Clum A."/>
            <person name="Coughlan A.Y."/>
            <person name="Deshpande S."/>
            <person name="Douglass A.P."/>
            <person name="Hanson S.J."/>
            <person name="Klenk H.-P."/>
            <person name="LaButti K.M."/>
            <person name="Lapidus A."/>
            <person name="Lindquist E.A."/>
            <person name="Lipzen A.M."/>
            <person name="Meier-Kolthoff J.P."/>
            <person name="Ohm R.A."/>
            <person name="Otillar R.P."/>
            <person name="Pangilinan J.L."/>
            <person name="Peng Y."/>
            <person name="Rokas A."/>
            <person name="Rosa C.A."/>
            <person name="Scheuner C."/>
            <person name="Sibirny A.A."/>
            <person name="Slot J.C."/>
            <person name="Stielow J.B."/>
            <person name="Sun H."/>
            <person name="Kurtzman C.P."/>
            <person name="Blackwell M."/>
            <person name="Grigoriev I.V."/>
            <person name="Jeffries T.W."/>
        </authorList>
    </citation>
    <scope>NUCLEOTIDE SEQUENCE [LARGE SCALE GENOMIC DNA]</scope>
    <source>
        <strain evidence="3">NRRL Y-1626</strain>
    </source>
</reference>
<feature type="chain" id="PRO_5008598709" evidence="1">
    <location>
        <begin position="22"/>
        <end position="133"/>
    </location>
</feature>
<dbReference type="EMBL" id="LXPE01000013">
    <property type="protein sequence ID" value="OBA26756.1"/>
    <property type="molecule type" value="Genomic_DNA"/>
</dbReference>
<sequence>MYISLLKILFIYKYLLILVASFELKLLDANDNPTQIDNILKTNSNNSLIYIRNKNINDEILNNLIFQSDKRKSIANEFKKINLFQDKKEKRNLNDIINSNKEQTEKINLFEQNLYFPNNDQYDFFFCLIHQIH</sequence>
<accession>A0A1B7TDC5</accession>
<name>A0A1B7TDC5_9ASCO</name>
<keyword evidence="1" id="KW-0732">Signal</keyword>
<dbReference type="Proteomes" id="UP000092321">
    <property type="component" value="Unassembled WGS sequence"/>
</dbReference>
<keyword evidence="3" id="KW-1185">Reference proteome</keyword>
<protein>
    <submittedName>
        <fullName evidence="2">Uncharacterized protein</fullName>
    </submittedName>
</protein>
<evidence type="ECO:0000256" key="1">
    <source>
        <dbReference type="SAM" id="SignalP"/>
    </source>
</evidence>
<proteinExistence type="predicted"/>
<dbReference type="AlphaFoldDB" id="A0A1B7TDC5"/>
<gene>
    <name evidence="2" type="ORF">HANVADRAFT_48803</name>
</gene>